<comment type="caution">
    <text evidence="2">The sequence shown here is derived from an EMBL/GenBank/DDBJ whole genome shotgun (WGS) entry which is preliminary data.</text>
</comment>
<dbReference type="RefSeq" id="WP_127764361.1">
    <property type="nucleotide sequence ID" value="NZ_SADE01000001.1"/>
</dbReference>
<dbReference type="AlphaFoldDB" id="A0A3S2VRU1"/>
<dbReference type="EMBL" id="SADE01000001">
    <property type="protein sequence ID" value="RVU38989.1"/>
    <property type="molecule type" value="Genomic_DNA"/>
</dbReference>
<keyword evidence="1" id="KW-0732">Signal</keyword>
<accession>A0A3S2VRU1</accession>
<dbReference type="PROSITE" id="PS51257">
    <property type="entry name" value="PROKAR_LIPOPROTEIN"/>
    <property type="match status" value="1"/>
</dbReference>
<keyword evidence="3" id="KW-1185">Reference proteome</keyword>
<protein>
    <submittedName>
        <fullName evidence="2">Uncharacterized protein</fullName>
    </submittedName>
</protein>
<sequence>MKRKHNLLVLLVCAALAGCATAKTPKDNSIARGVSLVELREQVEGAPVVRFDPIDGETLFEAMAPILREKGFSPFKNNTDPLIVSAYFRKDFSFGEKLAKSLIAGLFTGSAFSSEERVQSYMSIVATRGEDERGAYMEMDGRLTKFATTSGGVGVRGSNAALKKEFLVELVTAAGAKVRETDAE</sequence>
<feature type="signal peptide" evidence="1">
    <location>
        <begin position="1"/>
        <end position="22"/>
    </location>
</feature>
<evidence type="ECO:0000313" key="2">
    <source>
        <dbReference type="EMBL" id="RVU38989.1"/>
    </source>
</evidence>
<organism evidence="2 3">
    <name type="scientific">Hwanghaeella grinnelliae</name>
    <dbReference type="NCBI Taxonomy" id="2500179"/>
    <lineage>
        <taxon>Bacteria</taxon>
        <taxon>Pseudomonadati</taxon>
        <taxon>Pseudomonadota</taxon>
        <taxon>Alphaproteobacteria</taxon>
        <taxon>Rhodospirillales</taxon>
        <taxon>Rhodospirillaceae</taxon>
        <taxon>Hwanghaeella</taxon>
    </lineage>
</organism>
<proteinExistence type="predicted"/>
<evidence type="ECO:0000256" key="1">
    <source>
        <dbReference type="SAM" id="SignalP"/>
    </source>
</evidence>
<dbReference type="Proteomes" id="UP000287447">
    <property type="component" value="Unassembled WGS sequence"/>
</dbReference>
<evidence type="ECO:0000313" key="3">
    <source>
        <dbReference type="Proteomes" id="UP000287447"/>
    </source>
</evidence>
<feature type="chain" id="PRO_5018735009" evidence="1">
    <location>
        <begin position="23"/>
        <end position="184"/>
    </location>
</feature>
<gene>
    <name evidence="2" type="ORF">EOI86_06940</name>
</gene>
<reference evidence="3" key="1">
    <citation type="submission" date="2019-01" db="EMBL/GenBank/DDBJ databases">
        <title>Gri0909 isolated from a small marine red alga.</title>
        <authorList>
            <person name="Kim J."/>
            <person name="Jeong S.E."/>
            <person name="Jeon C.O."/>
        </authorList>
    </citation>
    <scope>NUCLEOTIDE SEQUENCE [LARGE SCALE GENOMIC DNA]</scope>
    <source>
        <strain evidence="3">Gri0909</strain>
    </source>
</reference>
<name>A0A3S2VRU1_9PROT</name>